<evidence type="ECO:0000256" key="8">
    <source>
        <dbReference type="ARBA" id="ARBA00047776"/>
    </source>
</evidence>
<keyword evidence="11" id="KW-1185">Reference proteome</keyword>
<protein>
    <recommendedName>
        <fullName evidence="3">ferredoxin--NADP(+) reductase</fullName>
        <ecNumber evidence="3">1.18.1.2</ecNumber>
    </recommendedName>
</protein>
<dbReference type="PANTHER" id="PTHR48467">
    <property type="entry name" value="GLUTAMATE SYNTHASE 1 [NADH], CHLOROPLASTIC-LIKE"/>
    <property type="match status" value="1"/>
</dbReference>
<keyword evidence="7" id="KW-0560">Oxidoreductase</keyword>
<keyword evidence="5" id="KW-0274">FAD</keyword>
<proteinExistence type="inferred from homology"/>
<dbReference type="EC" id="1.18.1.2" evidence="3"/>
<dbReference type="EMBL" id="QYAC01000001">
    <property type="protein sequence ID" value="MBL3678330.1"/>
    <property type="molecule type" value="Genomic_DNA"/>
</dbReference>
<dbReference type="PANTHER" id="PTHR48467:SF1">
    <property type="entry name" value="GLUTAMATE SYNTHASE 1 [NADH], CHLOROPLASTIC-LIKE"/>
    <property type="match status" value="1"/>
</dbReference>
<dbReference type="Gene3D" id="3.40.50.720">
    <property type="entry name" value="NAD(P)-binding Rossmann-like Domain"/>
    <property type="match status" value="1"/>
</dbReference>
<evidence type="ECO:0000256" key="4">
    <source>
        <dbReference type="ARBA" id="ARBA00022630"/>
    </source>
</evidence>
<organism evidence="10 11">
    <name type="scientific">Leucobacter chromiireducens subsp. solipictus</name>
    <dbReference type="NCBI Taxonomy" id="398235"/>
    <lineage>
        <taxon>Bacteria</taxon>
        <taxon>Bacillati</taxon>
        <taxon>Actinomycetota</taxon>
        <taxon>Actinomycetes</taxon>
        <taxon>Micrococcales</taxon>
        <taxon>Microbacteriaceae</taxon>
        <taxon>Leucobacter</taxon>
    </lineage>
</organism>
<evidence type="ECO:0000256" key="6">
    <source>
        <dbReference type="ARBA" id="ARBA00022857"/>
    </source>
</evidence>
<dbReference type="PRINTS" id="PR00419">
    <property type="entry name" value="ADXRDTASE"/>
</dbReference>
<comment type="caution">
    <text evidence="10">The sequence shown here is derived from an EMBL/GenBank/DDBJ whole genome shotgun (WGS) entry which is preliminary data.</text>
</comment>
<accession>A0ABS1SCR3</accession>
<dbReference type="PIRSF" id="PIRSF000362">
    <property type="entry name" value="FNR"/>
    <property type="match status" value="1"/>
</dbReference>
<evidence type="ECO:0000256" key="3">
    <source>
        <dbReference type="ARBA" id="ARBA00013223"/>
    </source>
</evidence>
<reference evidence="10 11" key="1">
    <citation type="submission" date="2018-09" db="EMBL/GenBank/DDBJ databases">
        <title>Comparative genomics of Leucobacter spp.</title>
        <authorList>
            <person name="Reis A.C."/>
            <person name="Kolvenbach B.A."/>
            <person name="Corvini P.F.X."/>
            <person name="Nunes O.C."/>
        </authorList>
    </citation>
    <scope>NUCLEOTIDE SEQUENCE [LARGE SCALE GENOMIC DNA]</scope>
    <source>
        <strain evidence="10 11">TAN 31504</strain>
    </source>
</reference>
<dbReference type="InterPro" id="IPR023753">
    <property type="entry name" value="FAD/NAD-binding_dom"/>
</dbReference>
<dbReference type="Pfam" id="PF07992">
    <property type="entry name" value="Pyr_redox_2"/>
    <property type="match status" value="1"/>
</dbReference>
<gene>
    <name evidence="10" type="ORF">D3230_03290</name>
</gene>
<comment type="similarity">
    <text evidence="2">Belongs to the ferredoxin--NADP reductase type 1 family.</text>
</comment>
<comment type="catalytic activity">
    <reaction evidence="8">
        <text>2 reduced [2Fe-2S]-[ferredoxin] + NADP(+) + H(+) = 2 oxidized [2Fe-2S]-[ferredoxin] + NADPH</text>
        <dbReference type="Rhea" id="RHEA:20125"/>
        <dbReference type="Rhea" id="RHEA-COMP:10000"/>
        <dbReference type="Rhea" id="RHEA-COMP:10001"/>
        <dbReference type="ChEBI" id="CHEBI:15378"/>
        <dbReference type="ChEBI" id="CHEBI:33737"/>
        <dbReference type="ChEBI" id="CHEBI:33738"/>
        <dbReference type="ChEBI" id="CHEBI:57783"/>
        <dbReference type="ChEBI" id="CHEBI:58349"/>
        <dbReference type="EC" id="1.18.1.2"/>
    </reaction>
</comment>
<dbReference type="RefSeq" id="WP_202343549.1">
    <property type="nucleotide sequence ID" value="NZ_BAAAPI010000001.1"/>
</dbReference>
<keyword evidence="4" id="KW-0285">Flavoprotein</keyword>
<keyword evidence="6" id="KW-0521">NADP</keyword>
<evidence type="ECO:0000256" key="5">
    <source>
        <dbReference type="ARBA" id="ARBA00022827"/>
    </source>
</evidence>
<feature type="domain" description="FAD/NAD(P)-binding" evidence="9">
    <location>
        <begin position="8"/>
        <end position="159"/>
    </location>
</feature>
<evidence type="ECO:0000313" key="11">
    <source>
        <dbReference type="Proteomes" id="UP001645859"/>
    </source>
</evidence>
<evidence type="ECO:0000259" key="9">
    <source>
        <dbReference type="Pfam" id="PF07992"/>
    </source>
</evidence>
<evidence type="ECO:0000256" key="7">
    <source>
        <dbReference type="ARBA" id="ARBA00023002"/>
    </source>
</evidence>
<sequence>MTSPTTPHIAIIGSGPAGCYLAQSLVRALPESTLTLFDRLPSPFGLVRYGIAADHQHTKAITRQFERLFATPNVRFAGDIAIGTDLTLAELQDHFDAVVFATGLSDDRPLAVPGGDLPGVVGAGALTRVLNAHPDGAPALPELGSDVVIVGAGNVALDVLRFLVKDRDGYAQSDVADAALAAYLAAPAQRITVLSRSEPAQAKGDPPMIKELAGLARGRYTTDSAALRLPDGAGRTETARVAAIAELTAPDRPAYPGPEVTLLFGAAPVRIEGPDRVRGVTIERNGETHQLPATAVITAIGFDGLGPTSADAESADTALPAPATTGRIRPGVYRTGWAKRGPSGAIPENRACAKAVADELLADLADGSLTVGTGKRGFAGLPARIQERAISFAQWQVLDAVECATAAPDRVRTKLPDHEQMVAIARGTTLPQAQA</sequence>
<dbReference type="SUPFAM" id="SSF51971">
    <property type="entry name" value="Nucleotide-binding domain"/>
    <property type="match status" value="1"/>
</dbReference>
<dbReference type="InterPro" id="IPR021163">
    <property type="entry name" value="Ferredox_Rdtase_adrenod"/>
</dbReference>
<dbReference type="InterPro" id="IPR036188">
    <property type="entry name" value="FAD/NAD-bd_sf"/>
</dbReference>
<comment type="cofactor">
    <cofactor evidence="1">
        <name>FAD</name>
        <dbReference type="ChEBI" id="CHEBI:57692"/>
    </cofactor>
</comment>
<evidence type="ECO:0000313" key="10">
    <source>
        <dbReference type="EMBL" id="MBL3678330.1"/>
    </source>
</evidence>
<dbReference type="Gene3D" id="3.50.50.60">
    <property type="entry name" value="FAD/NAD(P)-binding domain"/>
    <property type="match status" value="1"/>
</dbReference>
<dbReference type="InterPro" id="IPR055275">
    <property type="entry name" value="Ferredox_Rdtase"/>
</dbReference>
<dbReference type="Proteomes" id="UP001645859">
    <property type="component" value="Unassembled WGS sequence"/>
</dbReference>
<name>A0ABS1SCR3_9MICO</name>
<evidence type="ECO:0000256" key="1">
    <source>
        <dbReference type="ARBA" id="ARBA00001974"/>
    </source>
</evidence>
<evidence type="ECO:0000256" key="2">
    <source>
        <dbReference type="ARBA" id="ARBA00008312"/>
    </source>
</evidence>